<dbReference type="Pfam" id="PF08803">
    <property type="entry name" value="ydhR"/>
    <property type="match status" value="1"/>
</dbReference>
<proteinExistence type="predicted"/>
<dbReference type="RefSeq" id="WP_263721550.1">
    <property type="nucleotide sequence ID" value="NZ_JAOWLA010000008.1"/>
</dbReference>
<dbReference type="EMBL" id="JAOWLA010000008">
    <property type="protein sequence ID" value="MCV2865031.1"/>
    <property type="molecule type" value="Genomic_DNA"/>
</dbReference>
<sequence length="95" mass="10908">MFAQFVQFETTLTEREALQVAHERAPAFRALPSLVQKFYLKSTKPNHYGGFYLWDSAEAIAEFRQSEMARTIPAAYKVVGAPDVQIYEMMFPLRG</sequence>
<reference evidence="1 2" key="1">
    <citation type="submission" date="2022-10" db="EMBL/GenBank/DDBJ databases">
        <title>Defluviimonas sp. nov., isolated from ocean surface water.</title>
        <authorList>
            <person name="He W."/>
            <person name="Wang L."/>
            <person name="Zhang D.-F."/>
        </authorList>
    </citation>
    <scope>NUCLEOTIDE SEQUENCE [LARGE SCALE GENOMIC DNA]</scope>
    <source>
        <strain evidence="1 2">WL0075</strain>
    </source>
</reference>
<dbReference type="SUPFAM" id="SSF54909">
    <property type="entry name" value="Dimeric alpha+beta barrel"/>
    <property type="match status" value="1"/>
</dbReference>
<accession>A0ABT2Z1N4</accession>
<gene>
    <name evidence="1" type="ORF">OE647_09805</name>
</gene>
<dbReference type="Gene3D" id="3.30.70.100">
    <property type="match status" value="1"/>
</dbReference>
<evidence type="ECO:0000313" key="2">
    <source>
        <dbReference type="Proteomes" id="UP001652503"/>
    </source>
</evidence>
<organism evidence="1 2">
    <name type="scientific">Albidovulum sediminicola</name>
    <dbReference type="NCBI Taxonomy" id="2984331"/>
    <lineage>
        <taxon>Bacteria</taxon>
        <taxon>Pseudomonadati</taxon>
        <taxon>Pseudomonadota</taxon>
        <taxon>Alphaproteobacteria</taxon>
        <taxon>Rhodobacterales</taxon>
        <taxon>Paracoccaceae</taxon>
        <taxon>Albidovulum</taxon>
    </lineage>
</organism>
<protein>
    <submittedName>
        <fullName evidence="1">YdhR family protein</fullName>
    </submittedName>
</protein>
<name>A0ABT2Z1N4_9RHOB</name>
<dbReference type="Proteomes" id="UP001652503">
    <property type="component" value="Unassembled WGS sequence"/>
</dbReference>
<evidence type="ECO:0000313" key="1">
    <source>
        <dbReference type="EMBL" id="MCV2865031.1"/>
    </source>
</evidence>
<dbReference type="InterPro" id="IPR014910">
    <property type="entry name" value="YdhR"/>
</dbReference>
<comment type="caution">
    <text evidence="1">The sequence shown here is derived from an EMBL/GenBank/DDBJ whole genome shotgun (WGS) entry which is preliminary data.</text>
</comment>
<dbReference type="InterPro" id="IPR011008">
    <property type="entry name" value="Dimeric_a/b-barrel"/>
</dbReference>
<keyword evidence="2" id="KW-1185">Reference proteome</keyword>